<protein>
    <submittedName>
        <fullName evidence="2">Histidine protein methyltransferase 1-like</fullName>
    </submittedName>
</protein>
<keyword evidence="1" id="KW-0732">Signal</keyword>
<dbReference type="InterPro" id="IPR029063">
    <property type="entry name" value="SAM-dependent_MTases_sf"/>
</dbReference>
<gene>
    <name evidence="2" type="ORF">Tdes44962_MAKER10247</name>
</gene>
<name>A0A9W7W0A3_9PEZI</name>
<dbReference type="Proteomes" id="UP001138500">
    <property type="component" value="Unassembled WGS sequence"/>
</dbReference>
<feature type="signal peptide" evidence="1">
    <location>
        <begin position="1"/>
        <end position="22"/>
    </location>
</feature>
<dbReference type="OrthoDB" id="1723750at2759"/>
<evidence type="ECO:0000313" key="3">
    <source>
        <dbReference type="Proteomes" id="UP001138500"/>
    </source>
</evidence>
<keyword evidence="3" id="KW-1185">Reference proteome</keyword>
<evidence type="ECO:0000256" key="1">
    <source>
        <dbReference type="SAM" id="SignalP"/>
    </source>
</evidence>
<reference evidence="2 3" key="2">
    <citation type="journal article" date="2021" name="Curr. Genet.">
        <title>Genetic response to nitrogen starvation in the aggressive Eucalyptus foliar pathogen Teratosphaeria destructans.</title>
        <authorList>
            <person name="Havenga M."/>
            <person name="Wingfield B.D."/>
            <person name="Wingfield M.J."/>
            <person name="Dreyer L.L."/>
            <person name="Roets F."/>
            <person name="Aylward J."/>
        </authorList>
    </citation>
    <scope>NUCLEOTIDE SEQUENCE [LARGE SCALE GENOMIC DNA]</scope>
    <source>
        <strain evidence="2">CMW44962</strain>
    </source>
</reference>
<accession>A0A9W7W0A3</accession>
<evidence type="ECO:0000313" key="2">
    <source>
        <dbReference type="EMBL" id="KAH9823710.1"/>
    </source>
</evidence>
<feature type="chain" id="PRO_5040759461" evidence="1">
    <location>
        <begin position="23"/>
        <end position="222"/>
    </location>
</feature>
<reference evidence="2 3" key="1">
    <citation type="journal article" date="2018" name="IMA Fungus">
        <title>IMA Genome-F 10: Nine draft genome sequences of Claviceps purpurea s.lat., including C. arundinis, C. humidiphila, and C. cf. spartinae, pseudomolecules for the pitch canker pathogen Fusarium circinatum, draft genome of Davidsoniella eucalypti, Grosmannia galeiformis, Quambalaria eucalypti, and Teratosphaeria destructans.</title>
        <authorList>
            <person name="Wingfield B.D."/>
            <person name="Liu M."/>
            <person name="Nguyen H.D."/>
            <person name="Lane F.A."/>
            <person name="Morgan S.W."/>
            <person name="De Vos L."/>
            <person name="Wilken P.M."/>
            <person name="Duong T.A."/>
            <person name="Aylward J."/>
            <person name="Coetzee M.P."/>
            <person name="Dadej K."/>
            <person name="De Beer Z.W."/>
            <person name="Findlay W."/>
            <person name="Havenga M."/>
            <person name="Kolarik M."/>
            <person name="Menzies J.G."/>
            <person name="Naidoo K."/>
            <person name="Pochopski O."/>
            <person name="Shoukouhi P."/>
            <person name="Santana Q.C."/>
            <person name="Seifert K.A."/>
            <person name="Soal N."/>
            <person name="Steenkamp E.T."/>
            <person name="Tatham C.T."/>
            <person name="van der Nest M.A."/>
            <person name="Wingfield M.J."/>
        </authorList>
    </citation>
    <scope>NUCLEOTIDE SEQUENCE [LARGE SCALE GENOMIC DNA]</scope>
    <source>
        <strain evidence="2">CMW44962</strain>
    </source>
</reference>
<dbReference type="AlphaFoldDB" id="A0A9W7W0A3"/>
<organism evidence="2 3">
    <name type="scientific">Teratosphaeria destructans</name>
    <dbReference type="NCBI Taxonomy" id="418781"/>
    <lineage>
        <taxon>Eukaryota</taxon>
        <taxon>Fungi</taxon>
        <taxon>Dikarya</taxon>
        <taxon>Ascomycota</taxon>
        <taxon>Pezizomycotina</taxon>
        <taxon>Dothideomycetes</taxon>
        <taxon>Dothideomycetidae</taxon>
        <taxon>Mycosphaerellales</taxon>
        <taxon>Teratosphaeriaceae</taxon>
        <taxon>Teratosphaeria</taxon>
    </lineage>
</organism>
<dbReference type="GO" id="GO:0008168">
    <property type="term" value="F:methyltransferase activity"/>
    <property type="evidence" value="ECO:0007669"/>
    <property type="project" value="UniProtKB-KW"/>
</dbReference>
<dbReference type="EMBL" id="RIBY02002174">
    <property type="protein sequence ID" value="KAH9823710.1"/>
    <property type="molecule type" value="Genomic_DNA"/>
</dbReference>
<comment type="caution">
    <text evidence="2">The sequence shown here is derived from an EMBL/GenBank/DDBJ whole genome shotgun (WGS) entry which is preliminary data.</text>
</comment>
<proteinExistence type="predicted"/>
<dbReference type="GO" id="GO:0032259">
    <property type="term" value="P:methylation"/>
    <property type="evidence" value="ECO:0007669"/>
    <property type="project" value="UniProtKB-KW"/>
</dbReference>
<sequence>MALSTTLIWWSWLLIGLSPGVPRLPRRALGGLSVYDQWRNYAIANVCSIPSPILADYNAPVLRLLTLPNLLLTWLTLTTPTLLPRNQTHLDLPPSLIQTFKAALHTHHITLRFLAGPWCPALAARIPPSAPDMGTVILAAETIYSPESTEAFVALVCRLLRRGQMSKAMVAAKRVYFGVGGSVDGLKAACREHGAVASEIENHGVPGLEGGVGRALIEVQMY</sequence>
<dbReference type="Gene3D" id="3.40.50.150">
    <property type="entry name" value="Vaccinia Virus protein VP39"/>
    <property type="match status" value="1"/>
</dbReference>